<reference evidence="1" key="1">
    <citation type="submission" date="2022-11" db="EMBL/GenBank/DDBJ databases">
        <title>Genome Sequence of Cubamyces cubensis.</title>
        <authorList>
            <person name="Buettner E."/>
        </authorList>
    </citation>
    <scope>NUCLEOTIDE SEQUENCE</scope>
    <source>
        <strain evidence="1">MPL-01</strain>
    </source>
</reference>
<gene>
    <name evidence="1" type="ORF">ONZ51_g3787</name>
</gene>
<sequence>MSDEYEHDPTLLTNYLCQAYLPPLVLDSNLPAVPQYAPPWPRIEELDMNRPRLLRLVSEIPLAALQNAIRLYFMGFENRLRIDWENTRLTLPCPGITVLGPSAVARLSVCCEHDFLAALEHFVLGTAAEAVRTIERRQFDEDELEFERVLVSSARNAKKLWTLHTFGPQVPPTGLTRPGIVVVSIPPWKLSLGNLHEFSCRRMFPPGELDREFPSNTVWSNDTKLWAMVYDSCRVSGYRWFVVTTYQYWVFGTFSLDWSGAEVTPPVPFDRTRGMSVVEMLTFWLECSRNKTKYWHISANAQ</sequence>
<evidence type="ECO:0000313" key="2">
    <source>
        <dbReference type="Proteomes" id="UP001215151"/>
    </source>
</evidence>
<evidence type="ECO:0000313" key="1">
    <source>
        <dbReference type="EMBL" id="KAJ8488090.1"/>
    </source>
</evidence>
<proteinExistence type="predicted"/>
<organism evidence="1 2">
    <name type="scientific">Trametes cubensis</name>
    <dbReference type="NCBI Taxonomy" id="1111947"/>
    <lineage>
        <taxon>Eukaryota</taxon>
        <taxon>Fungi</taxon>
        <taxon>Dikarya</taxon>
        <taxon>Basidiomycota</taxon>
        <taxon>Agaricomycotina</taxon>
        <taxon>Agaricomycetes</taxon>
        <taxon>Polyporales</taxon>
        <taxon>Polyporaceae</taxon>
        <taxon>Trametes</taxon>
    </lineage>
</organism>
<keyword evidence="2" id="KW-1185">Reference proteome</keyword>
<accession>A0AAD7TZI6</accession>
<dbReference type="AlphaFoldDB" id="A0AAD7TZI6"/>
<protein>
    <submittedName>
        <fullName evidence="1">Uncharacterized protein</fullName>
    </submittedName>
</protein>
<comment type="caution">
    <text evidence="1">The sequence shown here is derived from an EMBL/GenBank/DDBJ whole genome shotgun (WGS) entry which is preliminary data.</text>
</comment>
<dbReference type="Proteomes" id="UP001215151">
    <property type="component" value="Unassembled WGS sequence"/>
</dbReference>
<name>A0AAD7TZI6_9APHY</name>
<dbReference type="EMBL" id="JAPEVG010000068">
    <property type="protein sequence ID" value="KAJ8488090.1"/>
    <property type="molecule type" value="Genomic_DNA"/>
</dbReference>